<reference evidence="1 2" key="1">
    <citation type="journal article" date="2018" name="PLoS Pathog.">
        <title>Evolution of structural diversity of trichothecenes, a family of toxins produced by plant pathogenic and entomopathogenic fungi.</title>
        <authorList>
            <person name="Proctor R.H."/>
            <person name="McCormick S.P."/>
            <person name="Kim H.S."/>
            <person name="Cardoza R.E."/>
            <person name="Stanley A.M."/>
            <person name="Lindo L."/>
            <person name="Kelly A."/>
            <person name="Brown D.W."/>
            <person name="Lee T."/>
            <person name="Vaughan M.M."/>
            <person name="Alexander N.J."/>
            <person name="Busman M."/>
            <person name="Gutierrez S."/>
        </authorList>
    </citation>
    <scope>NUCLEOTIDE SEQUENCE [LARGE SCALE GENOMIC DNA]</scope>
    <source>
        <strain evidence="1 2">NRRL 3299</strain>
    </source>
</reference>
<evidence type="ECO:0000313" key="2">
    <source>
        <dbReference type="Proteomes" id="UP000266152"/>
    </source>
</evidence>
<keyword evidence="2" id="KW-1185">Reference proteome</keyword>
<comment type="caution">
    <text evidence="1">The sequence shown here is derived from an EMBL/GenBank/DDBJ whole genome shotgun (WGS) entry which is preliminary data.</text>
</comment>
<dbReference type="EMBL" id="PXOF01000045">
    <property type="protein sequence ID" value="RGP71338.1"/>
    <property type="molecule type" value="Genomic_DNA"/>
</dbReference>
<name>A0A395SG16_FUSSP</name>
<sequence length="159" mass="18555">MTDPIPRVGTPDHKNEIPVMRWKSIGWPSLLLRLDCRLFYHRLPEDAQQITPESKSKARDVLLKHNLLTADSEGIADEEIRVENTWRHRTLPGRPTLTMAIKWSDEKHKSIRLAAQEIAEYVRHSTEAFPYTFYVEITSIDLVMLVYYCPTTDLNLRPQ</sequence>
<accession>A0A395SG16</accession>
<protein>
    <submittedName>
        <fullName evidence="1">Uncharacterized protein</fullName>
    </submittedName>
</protein>
<dbReference type="AlphaFoldDB" id="A0A395SG16"/>
<organism evidence="1 2">
    <name type="scientific">Fusarium sporotrichioides</name>
    <dbReference type="NCBI Taxonomy" id="5514"/>
    <lineage>
        <taxon>Eukaryota</taxon>
        <taxon>Fungi</taxon>
        <taxon>Dikarya</taxon>
        <taxon>Ascomycota</taxon>
        <taxon>Pezizomycotina</taxon>
        <taxon>Sordariomycetes</taxon>
        <taxon>Hypocreomycetidae</taxon>
        <taxon>Hypocreales</taxon>
        <taxon>Nectriaceae</taxon>
        <taxon>Fusarium</taxon>
    </lineage>
</organism>
<gene>
    <name evidence="1" type="ORF">FSPOR_3459</name>
</gene>
<evidence type="ECO:0000313" key="1">
    <source>
        <dbReference type="EMBL" id="RGP71338.1"/>
    </source>
</evidence>
<dbReference type="Proteomes" id="UP000266152">
    <property type="component" value="Unassembled WGS sequence"/>
</dbReference>
<proteinExistence type="predicted"/>